<reference evidence="1 2" key="1">
    <citation type="submission" date="2018-06" db="EMBL/GenBank/DDBJ databases">
        <authorList>
            <consortium name="Pathogen Informatics"/>
            <person name="Doyle S."/>
        </authorList>
    </citation>
    <scope>NUCLEOTIDE SEQUENCE [LARGE SCALE GENOMIC DNA]</scope>
    <source>
        <strain evidence="1 2">NCTC11872</strain>
    </source>
</reference>
<accession>A0A2X1QPG1</accession>
<evidence type="ECO:0000313" key="2">
    <source>
        <dbReference type="Proteomes" id="UP000249936"/>
    </source>
</evidence>
<dbReference type="EMBL" id="UASK01000006">
    <property type="protein sequence ID" value="SPX42192.1"/>
    <property type="molecule type" value="Genomic_DNA"/>
</dbReference>
<dbReference type="GO" id="GO:0016020">
    <property type="term" value="C:membrane"/>
    <property type="evidence" value="ECO:0007669"/>
    <property type="project" value="InterPro"/>
</dbReference>
<dbReference type="InterPro" id="IPR027463">
    <property type="entry name" value="AcrB_DN_DC_subdom"/>
</dbReference>
<dbReference type="Gene3D" id="3.30.2090.10">
    <property type="entry name" value="Multidrug efflux transporter AcrB TolC docking domain, DN and DC subdomains"/>
    <property type="match status" value="1"/>
</dbReference>
<protein>
    <submittedName>
        <fullName evidence="1">Multidrug efflux system protein</fullName>
    </submittedName>
</protein>
<name>A0A2X1QPG1_HAEIF</name>
<proteinExistence type="predicted"/>
<dbReference type="SUPFAM" id="SSF82714">
    <property type="entry name" value="Multidrug efflux transporter AcrB TolC docking domain, DN and DC subdomains"/>
    <property type="match status" value="1"/>
</dbReference>
<gene>
    <name evidence="1" type="ORF">NCTC11872_01821</name>
</gene>
<dbReference type="AlphaFoldDB" id="A0A2X1QPG1"/>
<sequence>MSYRNKVETTTKSVEQLSNLIISSNGDDLVRLRDIATVELNKENDNSRATANGAESVVLAINPTSTANPFDCRRKNSPFI</sequence>
<dbReference type="Gene3D" id="3.30.70.1320">
    <property type="entry name" value="Multidrug efflux transporter AcrB pore domain like"/>
    <property type="match status" value="1"/>
</dbReference>
<dbReference type="Proteomes" id="UP000249936">
    <property type="component" value="Unassembled WGS sequence"/>
</dbReference>
<dbReference type="Pfam" id="PF00873">
    <property type="entry name" value="ACR_tran"/>
    <property type="match status" value="1"/>
</dbReference>
<evidence type="ECO:0000313" key="1">
    <source>
        <dbReference type="EMBL" id="SPX42192.1"/>
    </source>
</evidence>
<organism evidence="1 2">
    <name type="scientific">Haemophilus influenzae</name>
    <dbReference type="NCBI Taxonomy" id="727"/>
    <lineage>
        <taxon>Bacteria</taxon>
        <taxon>Pseudomonadati</taxon>
        <taxon>Pseudomonadota</taxon>
        <taxon>Gammaproteobacteria</taxon>
        <taxon>Pasteurellales</taxon>
        <taxon>Pasteurellaceae</taxon>
        <taxon>Haemophilus</taxon>
    </lineage>
</organism>
<dbReference type="InterPro" id="IPR001036">
    <property type="entry name" value="Acrflvin-R"/>
</dbReference>
<dbReference type="GO" id="GO:0022857">
    <property type="term" value="F:transmembrane transporter activity"/>
    <property type="evidence" value="ECO:0007669"/>
    <property type="project" value="InterPro"/>
</dbReference>